<organism evidence="1 2">
    <name type="scientific">Pseudoxanthomonas indica</name>
    <dbReference type="NCBI Taxonomy" id="428993"/>
    <lineage>
        <taxon>Bacteria</taxon>
        <taxon>Pseudomonadati</taxon>
        <taxon>Pseudomonadota</taxon>
        <taxon>Gammaproteobacteria</taxon>
        <taxon>Lysobacterales</taxon>
        <taxon>Lysobacteraceae</taxon>
        <taxon>Pseudoxanthomonas</taxon>
    </lineage>
</organism>
<gene>
    <name evidence="1" type="ORF">SAMN06296058_1404</name>
</gene>
<proteinExistence type="predicted"/>
<sequence>MAMKIAMRLVSGGCALLACTTCSGSRSEDAYCKAVLSGSPSLGVPVKDLHVYGTLHHGVMALSSQCIRPVFYFSSIDNPGEGSEAAARMTAFNRAMFMTPSKYSGMFALEGRVDVRPGENLVVLVDVHDFHEVSDAETDKILDAVHASKGQ</sequence>
<name>A0A1T5K6D8_9GAMM</name>
<protein>
    <recommendedName>
        <fullName evidence="3">Lipoprotein</fullName>
    </recommendedName>
</protein>
<dbReference type="AlphaFoldDB" id="A0A1T5K6D8"/>
<reference evidence="1 2" key="1">
    <citation type="submission" date="2017-02" db="EMBL/GenBank/DDBJ databases">
        <authorList>
            <person name="Peterson S.W."/>
        </authorList>
    </citation>
    <scope>NUCLEOTIDE SEQUENCE [LARGE SCALE GENOMIC DNA]</scope>
    <source>
        <strain evidence="1 2">P15</strain>
    </source>
</reference>
<dbReference type="PROSITE" id="PS51257">
    <property type="entry name" value="PROKAR_LIPOPROTEIN"/>
    <property type="match status" value="1"/>
</dbReference>
<evidence type="ECO:0008006" key="3">
    <source>
        <dbReference type="Google" id="ProtNLM"/>
    </source>
</evidence>
<dbReference type="EMBL" id="FUZV01000001">
    <property type="protein sequence ID" value="SKC59184.1"/>
    <property type="molecule type" value="Genomic_DNA"/>
</dbReference>
<evidence type="ECO:0000313" key="2">
    <source>
        <dbReference type="Proteomes" id="UP000190341"/>
    </source>
</evidence>
<keyword evidence="2" id="KW-1185">Reference proteome</keyword>
<evidence type="ECO:0000313" key="1">
    <source>
        <dbReference type="EMBL" id="SKC59184.1"/>
    </source>
</evidence>
<dbReference type="Proteomes" id="UP000190341">
    <property type="component" value="Unassembled WGS sequence"/>
</dbReference>
<accession>A0A1T5K6D8</accession>
<dbReference type="STRING" id="428993.SAMN06296058_1404"/>